<evidence type="ECO:0000256" key="2">
    <source>
        <dbReference type="SAM" id="SignalP"/>
    </source>
</evidence>
<feature type="transmembrane region" description="Helical" evidence="1">
    <location>
        <begin position="145"/>
        <end position="168"/>
    </location>
</feature>
<feature type="transmembrane region" description="Helical" evidence="1">
    <location>
        <begin position="34"/>
        <end position="59"/>
    </location>
</feature>
<dbReference type="KEGG" id="mtun:MTUNDRAET4_0341.1"/>
<keyword evidence="1" id="KW-0472">Membrane</keyword>
<feature type="transmembrane region" description="Helical" evidence="1">
    <location>
        <begin position="92"/>
        <end position="109"/>
    </location>
</feature>
<organism evidence="3 4">
    <name type="scientific">Methylocella tundrae</name>
    <dbReference type="NCBI Taxonomy" id="227605"/>
    <lineage>
        <taxon>Bacteria</taxon>
        <taxon>Pseudomonadati</taxon>
        <taxon>Pseudomonadota</taxon>
        <taxon>Alphaproteobacteria</taxon>
        <taxon>Hyphomicrobiales</taxon>
        <taxon>Beijerinckiaceae</taxon>
        <taxon>Methylocella</taxon>
    </lineage>
</organism>
<keyword evidence="1" id="KW-1133">Transmembrane helix</keyword>
<feature type="transmembrane region" description="Helical" evidence="1">
    <location>
        <begin position="66"/>
        <end position="86"/>
    </location>
</feature>
<feature type="transmembrane region" description="Helical" evidence="1">
    <location>
        <begin position="180"/>
        <end position="199"/>
    </location>
</feature>
<keyword evidence="2" id="KW-0732">Signal</keyword>
<feature type="signal peptide" evidence="2">
    <location>
        <begin position="1"/>
        <end position="24"/>
    </location>
</feature>
<dbReference type="Proteomes" id="UP000294360">
    <property type="component" value="Plasmid 2"/>
</dbReference>
<feature type="transmembrane region" description="Helical" evidence="1">
    <location>
        <begin position="116"/>
        <end position="133"/>
    </location>
</feature>
<gene>
    <name evidence="3" type="primary">hupE</name>
    <name evidence="3" type="ORF">MTUNDRAET4_0341</name>
</gene>
<accession>A0A4U8Z7A7</accession>
<dbReference type="InterPro" id="IPR007038">
    <property type="entry name" value="HupE_UreJ"/>
</dbReference>
<reference evidence="3 4" key="1">
    <citation type="submission" date="2019-03" db="EMBL/GenBank/DDBJ databases">
        <authorList>
            <person name="Kox A.R. M."/>
        </authorList>
    </citation>
    <scope>NUCLEOTIDE SEQUENCE [LARGE SCALE GENOMIC DNA]</scope>
    <source>
        <strain evidence="3">MTUNDRAET4 annotated genome</strain>
        <plasmid evidence="4">2</plasmid>
    </source>
</reference>
<feature type="chain" id="PRO_5020595315" evidence="2">
    <location>
        <begin position="25"/>
        <end position="200"/>
    </location>
</feature>
<evidence type="ECO:0000256" key="1">
    <source>
        <dbReference type="SAM" id="Phobius"/>
    </source>
</evidence>
<keyword evidence="1" id="KW-0812">Transmembrane</keyword>
<evidence type="ECO:0000313" key="3">
    <source>
        <dbReference type="EMBL" id="VFU16727.1"/>
    </source>
</evidence>
<protein>
    <submittedName>
        <fullName evidence="3">Protein HupE</fullName>
    </submittedName>
</protein>
<name>A0A4U8Z7A7_METTU</name>
<evidence type="ECO:0000313" key="4">
    <source>
        <dbReference type="Proteomes" id="UP000294360"/>
    </source>
</evidence>
<dbReference type="AlphaFoldDB" id="A0A4U8Z7A7"/>
<dbReference type="PIRSF" id="PIRSF016919">
    <property type="entry name" value="HupE_UreJ"/>
    <property type="match status" value="1"/>
</dbReference>
<keyword evidence="3" id="KW-0614">Plasmid</keyword>
<sequence length="200" mass="20095">MIRSLFRTTWVAAALALAPSLAFAHTGVGDTHGFVHGFLHPVTGIDHVLAMVTVGVFAWQLGGRALWLVPASFVIVMALGGATGMAGVGLPFVEFGIALSVIVLGAMVALGVKAPLAAGVGLVGLFAIFHGHAHGAEMPENAAGLAYGLGFVLATALLHLAGVGLGFATGRLGDRKGPVWLRNVGAAVCISGFALALGAL</sequence>
<dbReference type="EMBL" id="LR536451">
    <property type="protein sequence ID" value="VFU16727.1"/>
    <property type="molecule type" value="Genomic_DNA"/>
</dbReference>
<geneLocation type="plasmid" evidence="3 4">
    <name>2</name>
</geneLocation>
<dbReference type="Pfam" id="PF04955">
    <property type="entry name" value="HupE_UreJ"/>
    <property type="match status" value="1"/>
</dbReference>
<proteinExistence type="predicted"/>